<dbReference type="EMBL" id="BAABGY010000011">
    <property type="protein sequence ID" value="GAA4337781.1"/>
    <property type="molecule type" value="Genomic_DNA"/>
</dbReference>
<keyword evidence="2" id="KW-1185">Reference proteome</keyword>
<evidence type="ECO:0000313" key="1">
    <source>
        <dbReference type="EMBL" id="GAA4337781.1"/>
    </source>
</evidence>
<comment type="caution">
    <text evidence="1">The sequence shown here is derived from an EMBL/GenBank/DDBJ whole genome shotgun (WGS) entry which is preliminary data.</text>
</comment>
<sequence length="128" mass="14329">MPATILLPALKPEIDLAIDTAALEERSTIVHCTLTVACLLRISPQTFLVQEDGSRRALLHAYRIVQAPAWDFAGPDHNFTLVFEGLGRTCRAFDLVEDVQEPYPFHFTGIARNGSDVYHLEYPNFPFG</sequence>
<reference evidence="2" key="1">
    <citation type="journal article" date="2019" name="Int. J. Syst. Evol. Microbiol.">
        <title>The Global Catalogue of Microorganisms (GCM) 10K type strain sequencing project: providing services to taxonomists for standard genome sequencing and annotation.</title>
        <authorList>
            <consortium name="The Broad Institute Genomics Platform"/>
            <consortium name="The Broad Institute Genome Sequencing Center for Infectious Disease"/>
            <person name="Wu L."/>
            <person name="Ma J."/>
        </authorList>
    </citation>
    <scope>NUCLEOTIDE SEQUENCE [LARGE SCALE GENOMIC DNA]</scope>
    <source>
        <strain evidence="2">JCM 17919</strain>
    </source>
</reference>
<evidence type="ECO:0000313" key="2">
    <source>
        <dbReference type="Proteomes" id="UP001501725"/>
    </source>
</evidence>
<gene>
    <name evidence="1" type="ORF">GCM10023184_33750</name>
</gene>
<protein>
    <submittedName>
        <fullName evidence="1">Uncharacterized protein</fullName>
    </submittedName>
</protein>
<accession>A0ABP8HDR3</accession>
<dbReference type="RefSeq" id="WP_345256958.1">
    <property type="nucleotide sequence ID" value="NZ_BAABGY010000011.1"/>
</dbReference>
<dbReference type="Proteomes" id="UP001501725">
    <property type="component" value="Unassembled WGS sequence"/>
</dbReference>
<proteinExistence type="predicted"/>
<organism evidence="1 2">
    <name type="scientific">Flaviaesturariibacter amylovorans</name>
    <dbReference type="NCBI Taxonomy" id="1084520"/>
    <lineage>
        <taxon>Bacteria</taxon>
        <taxon>Pseudomonadati</taxon>
        <taxon>Bacteroidota</taxon>
        <taxon>Chitinophagia</taxon>
        <taxon>Chitinophagales</taxon>
        <taxon>Chitinophagaceae</taxon>
        <taxon>Flaviaestuariibacter</taxon>
    </lineage>
</organism>
<name>A0ABP8HDR3_9BACT</name>